<evidence type="ECO:0000313" key="2">
    <source>
        <dbReference type="Proteomes" id="UP000000779"/>
    </source>
</evidence>
<organism evidence="1 2">
    <name type="scientific">Listeria welshimeri serovar 6b (strain ATCC 35897 / DSM 20650 / CCUG 15529 / CIP 8149 / NCTC 11857 / SLCC 5334 / V8)</name>
    <dbReference type="NCBI Taxonomy" id="386043"/>
    <lineage>
        <taxon>Bacteria</taxon>
        <taxon>Bacillati</taxon>
        <taxon>Bacillota</taxon>
        <taxon>Bacilli</taxon>
        <taxon>Bacillales</taxon>
        <taxon>Listeriaceae</taxon>
        <taxon>Listeria</taxon>
    </lineage>
</organism>
<proteinExistence type="predicted"/>
<protein>
    <submittedName>
        <fullName evidence="1">Uncharacterized protein</fullName>
    </submittedName>
</protein>
<sequence length="32" mass="3826">MDTKEFNRMIKQIVEITQDEKAENFLNEIKGI</sequence>
<evidence type="ECO:0000313" key="1">
    <source>
        <dbReference type="EMBL" id="CAK19833.1"/>
    </source>
</evidence>
<accession>A0AFQ1</accession>
<dbReference type="KEGG" id="lwe:lwe0415"/>
<name>A0AFQ1_LISW6</name>
<dbReference type="STRING" id="386043.lwe0415"/>
<dbReference type="Proteomes" id="UP000000779">
    <property type="component" value="Chromosome"/>
</dbReference>
<reference evidence="1 2" key="1">
    <citation type="journal article" date="2006" name="J. Bacteriol.">
        <title>Whole-genome sequence of Listeria welshimeri reveals common steps in genome reduction with Listeria innocua as compared to Listeria monocytogenes.</title>
        <authorList>
            <person name="Hain T."/>
            <person name="Steinweg C."/>
            <person name="Kuenne C.T."/>
            <person name="Billion A."/>
            <person name="Ghai R."/>
            <person name="Chatterjee S.S."/>
            <person name="Domann E."/>
            <person name="Kaerst U."/>
            <person name="Goesmann A."/>
            <person name="Bekel T."/>
            <person name="Bartels D."/>
            <person name="Kaiser O."/>
            <person name="Meyer F."/>
            <person name="Puehler A."/>
            <person name="Weisshaar B."/>
            <person name="Wehland J."/>
            <person name="Liang C."/>
            <person name="Dandekar T."/>
            <person name="Lampidis R."/>
            <person name="Kreft J."/>
            <person name="Goebel W."/>
            <person name="Chakraborty T."/>
        </authorList>
    </citation>
    <scope>NUCLEOTIDE SEQUENCE [LARGE SCALE GENOMIC DNA]</scope>
    <source>
        <strain evidence="2">ATCC 35897 / DSM 20650 / CIP 8149 / NCTC 11857 / SLCC 5334 / V8</strain>
    </source>
</reference>
<gene>
    <name evidence="1" type="ordered locus">lwe0415</name>
</gene>
<dbReference type="EMBL" id="AM263198">
    <property type="protein sequence ID" value="CAK19833.1"/>
    <property type="molecule type" value="Genomic_DNA"/>
</dbReference>
<dbReference type="HOGENOM" id="CLU_3390123_0_0_9"/>
<dbReference type="AlphaFoldDB" id="A0AFQ1"/>